<evidence type="ECO:0000256" key="1">
    <source>
        <dbReference type="ARBA" id="ARBA00022821"/>
    </source>
</evidence>
<dbReference type="EMBL" id="CM003613">
    <property type="protein sequence ID" value="KYP54317.1"/>
    <property type="molecule type" value="Genomic_DNA"/>
</dbReference>
<sequence length="908" mass="103546">IPSGILPCLKNLRELEVRYSDKVKGIFEVNDIEIMDTASQLKILTLEGLSELTHVWEKNSPGVPIFQNLQQIVVSDCENLQTLIPASLARNLKELEKLEIEFCDKLQEIVEKEEGIATNVTEKFVFPHLKMLLLYDLPQLTYFCPQTFSLECPALNNLSVLYCNKLELFQRAHSTGEHEGSTSINRLPPTSFLKVISNLKELELDWQQISALSLRFRSGQFAEGLKYLNNFSLFLDTDENEKPILPIEILQKAPNLTEMSIKYSNSLEIFLAKNPKIGESKLLGQLRILTLYEVLGLQSIESQDSSWLNTICEKLQELNVFECPDLTTLVHSTATVSFSCLKKVSISKCSHLQFLFTSLAAKKLMNLEEISVKECESVKEIIAKQGVSTSEAIKFERLNTIVLNSLPSLTDFYSGNDTLQLSSLIKVHLWQCPNLKNFSKGAIDAKSFQGVQKSLDPNDDLFFRQDLNSTIREMFQRQEILKAGYGVYISELHIDVDLQNYVFESLVILKLDKCALQYAIPSSILPFLKNLEELEVQDSDEVEGIFEMNDTEIIETASRLKILTLKGLSELKHVWENNSQGVLIFQNLQQVVVSGCKILQTLFPALLAKNLRELEKLEIESCDKLHEIVEKEEGTATNVTEKFVFPHLKMLNLYELPQLAHFYPQTFTMECPALNNLSVLDCNKLKLFESAHSKGKREGSTSINRLPSMSFLKVISNLKELKLDWQHILALSLRFRSEQFTGGLKYLNKISLFLNTDENEKPILPIEILRKAPNLTEMSIKYRSSPDIFLVENPKIGEDRMLGQLRILTLYKVHELQSIKPQDSSWLNTISEKLHELYVCECPDLSTLVHSTATISFSCLKKLSISNCPQLQYLFTSFMAKKLMNLEEITIKECESVKEIVVYTFGYF</sequence>
<keyword evidence="1" id="KW-0611">Plant defense</keyword>
<evidence type="ECO:0000259" key="2">
    <source>
        <dbReference type="Pfam" id="PF23247"/>
    </source>
</evidence>
<dbReference type="PANTHER" id="PTHR33463:SF209">
    <property type="entry name" value="DISEASE RESISTANCE PROTEIN RPS2-LIKE"/>
    <property type="match status" value="1"/>
</dbReference>
<evidence type="ECO:0000313" key="3">
    <source>
        <dbReference type="EMBL" id="KYP54317.1"/>
    </source>
</evidence>
<reference evidence="3 4" key="1">
    <citation type="journal article" date="2012" name="Nat. Biotechnol.">
        <title>Draft genome sequence of pigeonpea (Cajanus cajan), an orphan legume crop of resource-poor farmers.</title>
        <authorList>
            <person name="Varshney R.K."/>
            <person name="Chen W."/>
            <person name="Li Y."/>
            <person name="Bharti A.K."/>
            <person name="Saxena R.K."/>
            <person name="Schlueter J.A."/>
            <person name="Donoghue M.T."/>
            <person name="Azam S."/>
            <person name="Fan G."/>
            <person name="Whaley A.M."/>
            <person name="Farmer A.D."/>
            <person name="Sheridan J."/>
            <person name="Iwata A."/>
            <person name="Tuteja R."/>
            <person name="Penmetsa R.V."/>
            <person name="Wu W."/>
            <person name="Upadhyaya H.D."/>
            <person name="Yang S.P."/>
            <person name="Shah T."/>
            <person name="Saxena K.B."/>
            <person name="Michael T."/>
            <person name="McCombie W.R."/>
            <person name="Yang B."/>
            <person name="Zhang G."/>
            <person name="Yang H."/>
            <person name="Wang J."/>
            <person name="Spillane C."/>
            <person name="Cook D.R."/>
            <person name="May G.D."/>
            <person name="Xu X."/>
            <person name="Jackson S.A."/>
        </authorList>
    </citation>
    <scope>NUCLEOTIDE SEQUENCE [LARGE SCALE GENOMIC DNA]</scope>
    <source>
        <strain evidence="4">cv. Asha</strain>
    </source>
</reference>
<dbReference type="AlphaFoldDB" id="A0A151SHR9"/>
<dbReference type="PANTHER" id="PTHR33463">
    <property type="entry name" value="NB-ARC DOMAIN-CONTAINING PROTEIN-RELATED"/>
    <property type="match status" value="1"/>
</dbReference>
<feature type="non-terminal residue" evidence="3">
    <location>
        <position position="1"/>
    </location>
</feature>
<evidence type="ECO:0000313" key="4">
    <source>
        <dbReference type="Proteomes" id="UP000075243"/>
    </source>
</evidence>
<feature type="domain" description="Disease resistance protein At4g27190-like leucine-rich repeats" evidence="2">
    <location>
        <begin position="852"/>
        <end position="895"/>
    </location>
</feature>
<keyword evidence="4" id="KW-1185">Reference proteome</keyword>
<dbReference type="Gramene" id="C.cajan_00485.t">
    <property type="protein sequence ID" value="C.cajan_00485.t"/>
    <property type="gene ID" value="C.cajan_00485"/>
</dbReference>
<feature type="domain" description="Disease resistance protein At4g27190-like leucine-rich repeats" evidence="2">
    <location>
        <begin position="1"/>
        <end position="104"/>
    </location>
</feature>
<dbReference type="Gene3D" id="3.80.10.10">
    <property type="entry name" value="Ribonuclease Inhibitor"/>
    <property type="match status" value="3"/>
</dbReference>
<protein>
    <submittedName>
        <fullName evidence="3">Disease resistance protein RPS2</fullName>
    </submittedName>
</protein>
<feature type="domain" description="Disease resistance protein At4g27190-like leucine-rich repeats" evidence="2">
    <location>
        <begin position="497"/>
        <end position="623"/>
    </location>
</feature>
<proteinExistence type="predicted"/>
<dbReference type="InterPro" id="IPR032675">
    <property type="entry name" value="LRR_dom_sf"/>
</dbReference>
<accession>A0A151SHR9</accession>
<name>A0A151SHR9_CAJCA</name>
<feature type="domain" description="Disease resistance protein At4g27190-like leucine-rich repeats" evidence="2">
    <location>
        <begin position="335"/>
        <end position="437"/>
    </location>
</feature>
<organism evidence="3 4">
    <name type="scientific">Cajanus cajan</name>
    <name type="common">Pigeon pea</name>
    <name type="synonym">Cajanus indicus</name>
    <dbReference type="NCBI Taxonomy" id="3821"/>
    <lineage>
        <taxon>Eukaryota</taxon>
        <taxon>Viridiplantae</taxon>
        <taxon>Streptophyta</taxon>
        <taxon>Embryophyta</taxon>
        <taxon>Tracheophyta</taxon>
        <taxon>Spermatophyta</taxon>
        <taxon>Magnoliopsida</taxon>
        <taxon>eudicotyledons</taxon>
        <taxon>Gunneridae</taxon>
        <taxon>Pentapetalae</taxon>
        <taxon>rosids</taxon>
        <taxon>fabids</taxon>
        <taxon>Fabales</taxon>
        <taxon>Fabaceae</taxon>
        <taxon>Papilionoideae</taxon>
        <taxon>50 kb inversion clade</taxon>
        <taxon>NPAAA clade</taxon>
        <taxon>indigoferoid/millettioid clade</taxon>
        <taxon>Phaseoleae</taxon>
        <taxon>Cajanus</taxon>
    </lineage>
</organism>
<dbReference type="SUPFAM" id="SSF52047">
    <property type="entry name" value="RNI-like"/>
    <property type="match status" value="3"/>
</dbReference>
<dbReference type="OMA" id="PEANELH"/>
<dbReference type="Proteomes" id="UP000075243">
    <property type="component" value="Chromosome 11"/>
</dbReference>
<dbReference type="InterPro" id="IPR050905">
    <property type="entry name" value="Plant_NBS-LRR"/>
</dbReference>
<dbReference type="Pfam" id="PF23247">
    <property type="entry name" value="LRR_RPS2"/>
    <property type="match status" value="4"/>
</dbReference>
<gene>
    <name evidence="3" type="ORF">KK1_000502</name>
</gene>
<dbReference type="InterPro" id="IPR057135">
    <property type="entry name" value="At4g27190-like_LRR"/>
</dbReference>